<gene>
    <name evidence="5" type="ORF">ACFOW6_11705</name>
</gene>
<name>A0ABV8UNS4_9PROT</name>
<dbReference type="RefSeq" id="WP_382422551.1">
    <property type="nucleotide sequence ID" value="NZ_JBHSCW010000006.1"/>
</dbReference>
<dbReference type="InterPro" id="IPR029510">
    <property type="entry name" value="Ald_DH_CS_GLU"/>
</dbReference>
<dbReference type="PROSITE" id="PS00687">
    <property type="entry name" value="ALDEHYDE_DEHYDR_GLU"/>
    <property type="match status" value="1"/>
</dbReference>
<organism evidence="5 6">
    <name type="scientific">Fodinicurvata halophila</name>
    <dbReference type="NCBI Taxonomy" id="1419723"/>
    <lineage>
        <taxon>Bacteria</taxon>
        <taxon>Pseudomonadati</taxon>
        <taxon>Pseudomonadota</taxon>
        <taxon>Alphaproteobacteria</taxon>
        <taxon>Rhodospirillales</taxon>
        <taxon>Rhodovibrionaceae</taxon>
        <taxon>Fodinicurvata</taxon>
    </lineage>
</organism>
<dbReference type="InterPro" id="IPR016160">
    <property type="entry name" value="Ald_DH_CS_CYS"/>
</dbReference>
<dbReference type="PROSITE" id="PS00070">
    <property type="entry name" value="ALDEHYDE_DEHYDR_CYS"/>
    <property type="match status" value="1"/>
</dbReference>
<dbReference type="SUPFAM" id="SSF53720">
    <property type="entry name" value="ALDH-like"/>
    <property type="match status" value="1"/>
</dbReference>
<dbReference type="CDD" id="cd07109">
    <property type="entry name" value="ALDH_AAS00426"/>
    <property type="match status" value="1"/>
</dbReference>
<proteinExistence type="inferred from homology"/>
<evidence type="ECO:0000256" key="2">
    <source>
        <dbReference type="PROSITE-ProRule" id="PRU10007"/>
    </source>
</evidence>
<dbReference type="InterPro" id="IPR015590">
    <property type="entry name" value="Aldehyde_DH_dom"/>
</dbReference>
<dbReference type="Pfam" id="PF00171">
    <property type="entry name" value="Aldedh"/>
    <property type="match status" value="1"/>
</dbReference>
<dbReference type="PANTHER" id="PTHR11699">
    <property type="entry name" value="ALDEHYDE DEHYDROGENASE-RELATED"/>
    <property type="match status" value="1"/>
</dbReference>
<keyword evidence="1 3" id="KW-0560">Oxidoreductase</keyword>
<dbReference type="InterPro" id="IPR016163">
    <property type="entry name" value="Ald_DH_C"/>
</dbReference>
<dbReference type="InterPro" id="IPR016162">
    <property type="entry name" value="Ald_DH_N"/>
</dbReference>
<feature type="domain" description="Aldehyde dehydrogenase" evidence="4">
    <location>
        <begin position="24"/>
        <end position="483"/>
    </location>
</feature>
<evidence type="ECO:0000313" key="6">
    <source>
        <dbReference type="Proteomes" id="UP001595799"/>
    </source>
</evidence>
<sequence>MSNILTAFGFDSRHCFIAGHWGPAASGETLAAENPSTGETMGEVARGGAADIDRAVESARGALKGAWGRMTATERGRVLTRIGQLVLEHTDRLAELEARDVGKPLTQARADAIALARYMEFYGGAADKVHGETIPFNDGYTVYTLREPHGVTGHIVPWNYPMQIIGRSVGAALAMGNAAVLKPAEEASLTALVFTEIARQAGLPEGALNTVPGLGEEAGAALSGHGGVNHVSFTGSVQVGSLIQAAAARNVVPVTLELGGKSPQVVFEDADIEKALPFLVRAGVQNAGQTCSASSRLLIQRGLYDRLLEKLAESYGALKVGPAISDLNVGPLISARQKEIVGGFLDLADRDGLQVAARGEIVSDAPAGGHYVAPTLLAGLAPDHKLAQEEIFGPVQVVLPFEDEDEAVAIANGTDYGLVAGVWSKDGDRQMRMARKLHCGQVFLNNYGAAGGAELPFGGVGKSGHGREKGFEALYGFSALKTVAAHHG</sequence>
<keyword evidence="6" id="KW-1185">Reference proteome</keyword>
<dbReference type="Gene3D" id="3.40.309.10">
    <property type="entry name" value="Aldehyde Dehydrogenase, Chain A, domain 2"/>
    <property type="match status" value="1"/>
</dbReference>
<dbReference type="Gene3D" id="3.40.605.10">
    <property type="entry name" value="Aldehyde Dehydrogenase, Chain A, domain 1"/>
    <property type="match status" value="1"/>
</dbReference>
<comment type="caution">
    <text evidence="5">The sequence shown here is derived from an EMBL/GenBank/DDBJ whole genome shotgun (WGS) entry which is preliminary data.</text>
</comment>
<accession>A0ABV8UNS4</accession>
<protein>
    <submittedName>
        <fullName evidence="5">Aldehyde dehydrogenase family protein</fullName>
    </submittedName>
</protein>
<reference evidence="6" key="1">
    <citation type="journal article" date="2019" name="Int. J. Syst. Evol. Microbiol.">
        <title>The Global Catalogue of Microorganisms (GCM) 10K type strain sequencing project: providing services to taxonomists for standard genome sequencing and annotation.</title>
        <authorList>
            <consortium name="The Broad Institute Genomics Platform"/>
            <consortium name="The Broad Institute Genome Sequencing Center for Infectious Disease"/>
            <person name="Wu L."/>
            <person name="Ma J."/>
        </authorList>
    </citation>
    <scope>NUCLEOTIDE SEQUENCE [LARGE SCALE GENOMIC DNA]</scope>
    <source>
        <strain evidence="6">CECT 8472</strain>
    </source>
</reference>
<evidence type="ECO:0000256" key="3">
    <source>
        <dbReference type="RuleBase" id="RU003345"/>
    </source>
</evidence>
<evidence type="ECO:0000259" key="4">
    <source>
        <dbReference type="Pfam" id="PF00171"/>
    </source>
</evidence>
<evidence type="ECO:0000313" key="5">
    <source>
        <dbReference type="EMBL" id="MFC4352204.1"/>
    </source>
</evidence>
<dbReference type="EMBL" id="JBHSCW010000006">
    <property type="protein sequence ID" value="MFC4352204.1"/>
    <property type="molecule type" value="Genomic_DNA"/>
</dbReference>
<dbReference type="Proteomes" id="UP001595799">
    <property type="component" value="Unassembled WGS sequence"/>
</dbReference>
<evidence type="ECO:0000256" key="1">
    <source>
        <dbReference type="ARBA" id="ARBA00023002"/>
    </source>
</evidence>
<dbReference type="InterPro" id="IPR016161">
    <property type="entry name" value="Ald_DH/histidinol_DH"/>
</dbReference>
<comment type="similarity">
    <text evidence="3">Belongs to the aldehyde dehydrogenase family.</text>
</comment>
<feature type="active site" evidence="2">
    <location>
        <position position="257"/>
    </location>
</feature>